<reference evidence="1 2" key="2">
    <citation type="journal article" date="2019" name="G3 (Bethesda)">
        <title>Hybrid Assembly of the Genome of the Entomopathogenic Nematode Steinernema carpocapsae Identifies the X-Chromosome.</title>
        <authorList>
            <person name="Serra L."/>
            <person name="Macchietto M."/>
            <person name="Macias-Munoz A."/>
            <person name="McGill C.J."/>
            <person name="Rodriguez I.M."/>
            <person name="Rodriguez B."/>
            <person name="Murad R."/>
            <person name="Mortazavi A."/>
        </authorList>
    </citation>
    <scope>NUCLEOTIDE SEQUENCE [LARGE SCALE GENOMIC DNA]</scope>
    <source>
        <strain evidence="1 2">ALL</strain>
    </source>
</reference>
<sequence>MFCTKKSTTALDGHAAAVASLCLTFQQRQLFLECIWPPAYARLFVLCWDTYLCTTCAWISYVVSVSLL</sequence>
<evidence type="ECO:0000313" key="1">
    <source>
        <dbReference type="EMBL" id="TKR61696.1"/>
    </source>
</evidence>
<evidence type="ECO:0000313" key="2">
    <source>
        <dbReference type="Proteomes" id="UP000298663"/>
    </source>
</evidence>
<dbReference type="Proteomes" id="UP000298663">
    <property type="component" value="Unassembled WGS sequence"/>
</dbReference>
<protein>
    <submittedName>
        <fullName evidence="1">Uncharacterized protein</fullName>
    </submittedName>
</protein>
<gene>
    <name evidence="1" type="ORF">L596_028776</name>
</gene>
<dbReference type="EMBL" id="AZBU02000011">
    <property type="protein sequence ID" value="TKR61696.1"/>
    <property type="molecule type" value="Genomic_DNA"/>
</dbReference>
<keyword evidence="2" id="KW-1185">Reference proteome</keyword>
<reference evidence="1 2" key="1">
    <citation type="journal article" date="2015" name="Genome Biol.">
        <title>Comparative genomics of Steinernema reveals deeply conserved gene regulatory networks.</title>
        <authorList>
            <person name="Dillman A.R."/>
            <person name="Macchietto M."/>
            <person name="Porter C.F."/>
            <person name="Rogers A."/>
            <person name="Williams B."/>
            <person name="Antoshechkin I."/>
            <person name="Lee M.M."/>
            <person name="Goodwin Z."/>
            <person name="Lu X."/>
            <person name="Lewis E.E."/>
            <person name="Goodrich-Blair H."/>
            <person name="Stock S.P."/>
            <person name="Adams B.J."/>
            <person name="Sternberg P.W."/>
            <person name="Mortazavi A."/>
        </authorList>
    </citation>
    <scope>NUCLEOTIDE SEQUENCE [LARGE SCALE GENOMIC DNA]</scope>
    <source>
        <strain evidence="1 2">ALL</strain>
    </source>
</reference>
<name>A0A4U5LZB4_STECR</name>
<organism evidence="1 2">
    <name type="scientific">Steinernema carpocapsae</name>
    <name type="common">Entomopathogenic nematode</name>
    <dbReference type="NCBI Taxonomy" id="34508"/>
    <lineage>
        <taxon>Eukaryota</taxon>
        <taxon>Metazoa</taxon>
        <taxon>Ecdysozoa</taxon>
        <taxon>Nematoda</taxon>
        <taxon>Chromadorea</taxon>
        <taxon>Rhabditida</taxon>
        <taxon>Tylenchina</taxon>
        <taxon>Panagrolaimomorpha</taxon>
        <taxon>Strongyloidoidea</taxon>
        <taxon>Steinernematidae</taxon>
        <taxon>Steinernema</taxon>
    </lineage>
</organism>
<proteinExistence type="predicted"/>
<comment type="caution">
    <text evidence="1">The sequence shown here is derived from an EMBL/GenBank/DDBJ whole genome shotgun (WGS) entry which is preliminary data.</text>
</comment>
<dbReference type="AlphaFoldDB" id="A0A4U5LZB4"/>
<accession>A0A4U5LZB4</accession>